<dbReference type="SUPFAM" id="SSF55048">
    <property type="entry name" value="Probable ACP-binding domain of malonyl-CoA ACP transacylase"/>
    <property type="match status" value="1"/>
</dbReference>
<feature type="region of interest" description="N-terminal hotdog fold" evidence="6">
    <location>
        <begin position="911"/>
        <end position="1046"/>
    </location>
</feature>
<dbReference type="Proteomes" id="UP000297716">
    <property type="component" value="Unassembled WGS sequence"/>
</dbReference>
<feature type="domain" description="Ketosynthase family 3 (KS3)" evidence="7">
    <location>
        <begin position="14"/>
        <end position="430"/>
    </location>
</feature>
<dbReference type="InterPro" id="IPR016039">
    <property type="entry name" value="Thiolase-like"/>
</dbReference>
<dbReference type="STRING" id="37992.A0A4Z0Z0Z9"/>
<dbReference type="CDD" id="cd00833">
    <property type="entry name" value="PKS"/>
    <property type="match status" value="1"/>
</dbReference>
<gene>
    <name evidence="9" type="ORF">E0Z10_g5505</name>
</gene>
<dbReference type="GO" id="GO:0006633">
    <property type="term" value="P:fatty acid biosynthetic process"/>
    <property type="evidence" value="ECO:0007669"/>
    <property type="project" value="InterPro"/>
</dbReference>
<dbReference type="InterPro" id="IPR020841">
    <property type="entry name" value="PKS_Beta-ketoAc_synthase_dom"/>
</dbReference>
<feature type="region of interest" description="C-terminal hotdog fold" evidence="6">
    <location>
        <begin position="1074"/>
        <end position="1222"/>
    </location>
</feature>
<dbReference type="Gene3D" id="3.30.70.3290">
    <property type="match status" value="1"/>
</dbReference>
<evidence type="ECO:0000313" key="9">
    <source>
        <dbReference type="EMBL" id="TGJ83286.1"/>
    </source>
</evidence>
<feature type="domain" description="PKS/mFAS DH" evidence="8">
    <location>
        <begin position="911"/>
        <end position="1222"/>
    </location>
</feature>
<dbReference type="SUPFAM" id="SSF52151">
    <property type="entry name" value="FabD/lysophospholipase-like"/>
    <property type="match status" value="1"/>
</dbReference>
<dbReference type="InterPro" id="IPR016036">
    <property type="entry name" value="Malonyl_transacylase_ACP-bd"/>
</dbReference>
<dbReference type="OrthoDB" id="329835at2759"/>
<dbReference type="Pfam" id="PF00698">
    <property type="entry name" value="Acyl_transf_1"/>
    <property type="match status" value="1"/>
</dbReference>
<dbReference type="InterPro" id="IPR014031">
    <property type="entry name" value="Ketoacyl_synth_C"/>
</dbReference>
<dbReference type="Gene3D" id="3.40.366.10">
    <property type="entry name" value="Malonyl-Coenzyme A Acyl Carrier Protein, domain 2"/>
    <property type="match status" value="1"/>
</dbReference>
<dbReference type="InterPro" id="IPR016035">
    <property type="entry name" value="Acyl_Trfase/lysoPLipase"/>
</dbReference>
<dbReference type="GO" id="GO:0044550">
    <property type="term" value="P:secondary metabolite biosynthetic process"/>
    <property type="evidence" value="ECO:0007669"/>
    <property type="project" value="TreeGrafter"/>
</dbReference>
<organism evidence="9 10">
    <name type="scientific">Xylaria hypoxylon</name>
    <dbReference type="NCBI Taxonomy" id="37992"/>
    <lineage>
        <taxon>Eukaryota</taxon>
        <taxon>Fungi</taxon>
        <taxon>Dikarya</taxon>
        <taxon>Ascomycota</taxon>
        <taxon>Pezizomycotina</taxon>
        <taxon>Sordariomycetes</taxon>
        <taxon>Xylariomycetidae</taxon>
        <taxon>Xylariales</taxon>
        <taxon>Xylariaceae</taxon>
        <taxon>Xylaria</taxon>
    </lineage>
</organism>
<evidence type="ECO:0000259" key="7">
    <source>
        <dbReference type="PROSITE" id="PS52004"/>
    </source>
</evidence>
<dbReference type="PROSITE" id="PS52019">
    <property type="entry name" value="PKS_MFAS_DH"/>
    <property type="match status" value="1"/>
</dbReference>
<dbReference type="EMBL" id="SKBN01000099">
    <property type="protein sequence ID" value="TGJ83286.1"/>
    <property type="molecule type" value="Genomic_DNA"/>
</dbReference>
<dbReference type="PROSITE" id="PS00606">
    <property type="entry name" value="KS3_1"/>
    <property type="match status" value="1"/>
</dbReference>
<dbReference type="InterPro" id="IPR014043">
    <property type="entry name" value="Acyl_transferase_dom"/>
</dbReference>
<keyword evidence="3" id="KW-0597">Phosphoprotein</keyword>
<evidence type="ECO:0000256" key="3">
    <source>
        <dbReference type="ARBA" id="ARBA00022553"/>
    </source>
</evidence>
<comment type="pathway">
    <text evidence="1">Secondary metabolite biosynthesis.</text>
</comment>
<dbReference type="SMART" id="SM00827">
    <property type="entry name" value="PKS_AT"/>
    <property type="match status" value="1"/>
</dbReference>
<evidence type="ECO:0000256" key="5">
    <source>
        <dbReference type="ARBA" id="ARBA00023268"/>
    </source>
</evidence>
<dbReference type="GO" id="GO:0004315">
    <property type="term" value="F:3-oxoacyl-[acyl-carrier-protein] synthase activity"/>
    <property type="evidence" value="ECO:0007669"/>
    <property type="project" value="InterPro"/>
</dbReference>
<keyword evidence="10" id="KW-1185">Reference proteome</keyword>
<dbReference type="AlphaFoldDB" id="A0A4Z0Z0Z9"/>
<evidence type="ECO:0000256" key="6">
    <source>
        <dbReference type="PROSITE-ProRule" id="PRU01363"/>
    </source>
</evidence>
<reference evidence="9 10" key="1">
    <citation type="submission" date="2019-03" db="EMBL/GenBank/DDBJ databases">
        <title>Draft genome sequence of Xylaria hypoxylon DSM 108379, a ubiquitous saprotrophic-parasitic fungi on hardwood.</title>
        <authorList>
            <person name="Buettner E."/>
            <person name="Leonhardt S."/>
            <person name="Gebauer A.M."/>
            <person name="Liers C."/>
            <person name="Hofrichter M."/>
            <person name="Kellner H."/>
        </authorList>
    </citation>
    <scope>NUCLEOTIDE SEQUENCE [LARGE SCALE GENOMIC DNA]</scope>
    <source>
        <strain evidence="9 10">DSM 108379</strain>
    </source>
</reference>
<dbReference type="SUPFAM" id="SSF53901">
    <property type="entry name" value="Thiolase-like"/>
    <property type="match status" value="1"/>
</dbReference>
<comment type="caution">
    <text evidence="9">The sequence shown here is derived from an EMBL/GenBank/DDBJ whole genome shotgun (WGS) entry which is preliminary data.</text>
</comment>
<dbReference type="InterPro" id="IPR018201">
    <property type="entry name" value="Ketoacyl_synth_AS"/>
</dbReference>
<dbReference type="GO" id="GO:0004312">
    <property type="term" value="F:fatty acid synthase activity"/>
    <property type="evidence" value="ECO:0007669"/>
    <property type="project" value="TreeGrafter"/>
</dbReference>
<dbReference type="PANTHER" id="PTHR43775">
    <property type="entry name" value="FATTY ACID SYNTHASE"/>
    <property type="match status" value="1"/>
</dbReference>
<keyword evidence="2" id="KW-0596">Phosphopantetheine</keyword>
<keyword evidence="4" id="KW-0808">Transferase</keyword>
<dbReference type="InterPro" id="IPR042104">
    <property type="entry name" value="PKS_dehydratase_sf"/>
</dbReference>
<dbReference type="SMART" id="SM00825">
    <property type="entry name" value="PKS_KS"/>
    <property type="match status" value="1"/>
</dbReference>
<name>A0A4Z0Z0Z9_9PEZI</name>
<evidence type="ECO:0000259" key="8">
    <source>
        <dbReference type="PROSITE" id="PS52019"/>
    </source>
</evidence>
<keyword evidence="5" id="KW-0511">Multifunctional enzyme</keyword>
<comment type="caution">
    <text evidence="6">Lacks conserved residue(s) required for the propagation of feature annotation.</text>
</comment>
<dbReference type="InterPro" id="IPR001227">
    <property type="entry name" value="Ac_transferase_dom_sf"/>
</dbReference>
<dbReference type="InterPro" id="IPR050091">
    <property type="entry name" value="PKS_NRPS_Biosynth_Enz"/>
</dbReference>
<dbReference type="InterPro" id="IPR014030">
    <property type="entry name" value="Ketoacyl_synth_N"/>
</dbReference>
<evidence type="ECO:0000256" key="2">
    <source>
        <dbReference type="ARBA" id="ARBA00022450"/>
    </source>
</evidence>
<evidence type="ECO:0008006" key="11">
    <source>
        <dbReference type="Google" id="ProtNLM"/>
    </source>
</evidence>
<dbReference type="PROSITE" id="PS52004">
    <property type="entry name" value="KS3_2"/>
    <property type="match status" value="1"/>
</dbReference>
<evidence type="ECO:0000313" key="10">
    <source>
        <dbReference type="Proteomes" id="UP000297716"/>
    </source>
</evidence>
<sequence>MSASQPSTGIEHPANAVAVIGMACKFPGANSTEEYWQLLDNGLSMATGPPPGRFATRNHSRSTERSIFFGNFLADVDHFDHRFFNKSSREAASMDPSQRLLLEVAYQALESSGYFGQQETTVDVGCFIGVCVSDYSDNVASHPANAFSALGTLRAFQSGRISHFFGFTGPSITFDTACSSSGVAIDAACKAIRNGDCSTAIAGGVSVFSSPHLYQNLAAASFLSPTGATKPFDADADGYCRGEGVGLVVLKSLSQAIQDGDHILGIILSTCIQQNSNKVPITVPHVASHVALYHRALSLAQVTPEDVSYLEAHGTGTLIGDPQEFEGIRQVFASTGRARRGPLHFASVKGNIGHTEGASGVAGLIKTLLMIQKRAIPRQASHKKLNPKVELVPGQLEIPTATIPWTAEPLIACVSNHGAAGSIVAIVIREPFLQRHSPGERQHQSKYPLVVSGNSESSLRANCDMLRQYISSSNFEPNASALADLTFSLSETQNRNLSHVFSKDVASISELSQKLFDLASNSNSQLSHLIPKSKPVILAFGGQHKRFVGLNESVYRGCTILRSHLNECDGVLKSFGHEGIYPRIFHTTPLDDLVSLQTMQFILQYACAKSWMDCGLRVDCIVGHSLGQLVALSVSGILTLSHGLKLVHDRANLMRNNWGGEHGAMVAIETGRQHVLNIISSIPETGLEIACYNGPRNYVLVGSEAEVSLVIQSNTSPDVKYKVLDVSRGFHSRFCEPLLADLERIAGGLTYNVPKIRIEMCSSAESSAVLTPVSIAQHTRQPVYFEDAVKRIEAHFGACTWVEAGSNSSVTTLARRALLPSRIAHSFFPVDLSEENSLGNMAKIVASLGENGHHVRFWPFHRLQRKGYCVLNLPPYQFEKASHWLNFNLAAYQSWSNTKAPPSKAEAVVKHVFLRFSGFSDESSLEATFTIDPWSEEWQTVVKGHSLLSKPICPAPLYIEIALQGVRELINILNLQSASGVRLEKLKLFSPLGISQDKSVQLLLTRTDINGLTWSFSFQSRNFGIHAESGATTHAVGLISLTSPNTEVVPVDLNRFGRLLRFGTAGQAGLQSEINIIQGPLIYQLFSRVVGYHEFYKGIQRVATNKDAILSHVTLPDAQPAAVAKLLFETIAVENFLQVPGFYFNCLNCDSDIAYICTQIDYIQLSSNFHDLGTSWDIISTLNSTSSQKYSTDLFATSKSTGDVVFVAFGKLTRRVRFVHPKAEAVIFAVTQK</sequence>
<dbReference type="Pfam" id="PF00109">
    <property type="entry name" value="ketoacyl-synt"/>
    <property type="match status" value="1"/>
</dbReference>
<protein>
    <recommendedName>
        <fullName evidence="11">Carrier domain-containing protein</fullName>
    </recommendedName>
</protein>
<dbReference type="InterPro" id="IPR049900">
    <property type="entry name" value="PKS_mFAS_DH"/>
</dbReference>
<proteinExistence type="predicted"/>
<dbReference type="Gene3D" id="3.40.47.10">
    <property type="match status" value="1"/>
</dbReference>
<evidence type="ECO:0000256" key="1">
    <source>
        <dbReference type="ARBA" id="ARBA00005179"/>
    </source>
</evidence>
<evidence type="ECO:0000256" key="4">
    <source>
        <dbReference type="ARBA" id="ARBA00022679"/>
    </source>
</evidence>
<dbReference type="Gene3D" id="3.10.129.110">
    <property type="entry name" value="Polyketide synthase dehydratase"/>
    <property type="match status" value="1"/>
</dbReference>
<dbReference type="PANTHER" id="PTHR43775:SF21">
    <property type="entry name" value="NON-REDUCING POLYKETIDE SYNTHASE AUSA-RELATED"/>
    <property type="match status" value="1"/>
</dbReference>
<accession>A0A4Z0Z0Z9</accession>
<dbReference type="Pfam" id="PF02801">
    <property type="entry name" value="Ketoacyl-synt_C"/>
    <property type="match status" value="1"/>
</dbReference>